<dbReference type="EMBL" id="MWMI01000001">
    <property type="protein sequence ID" value="RIB35643.1"/>
    <property type="molecule type" value="Genomic_DNA"/>
</dbReference>
<dbReference type="AlphaFoldDB" id="A0A397WRE9"/>
<sequence>MSDYEIIEIDPLRCIEDRLRFETAPFYWTTKRCIERRLIGEVPSKLDLSLSEISGSGRSAIGIALRVANIRLDLTVRKEIDKYGREKYIASAPTISIYDSGYVGTEIITIYDLDIEKLSRKDAKMIYELGREIIDGWEKYDKSSHRLKNFPIEYESKVLDLVGILSKYIKKKSVRETLEKGYSL</sequence>
<accession>A0A397WRE9</accession>
<reference evidence="1 2" key="1">
    <citation type="journal article" date="2018" name="Syst. Appl. Microbiol.">
        <title>A new symbiotic nanoarchaeote (Candidatus Nanoclepta minutus) and its host (Zestosphaera tikiterensis gen. nov., sp. nov.) from a New Zealand hot spring.</title>
        <authorList>
            <person name="St John E."/>
            <person name="Liu Y."/>
            <person name="Podar M."/>
            <person name="Stott M.B."/>
            <person name="Meneghin J."/>
            <person name="Chen Z."/>
            <person name="Lagutin K."/>
            <person name="Mitchell K."/>
            <person name="Reysenbach A.L."/>
        </authorList>
    </citation>
    <scope>NUCLEOTIDE SEQUENCE [LARGE SCALE GENOMIC DNA]</scope>
    <source>
        <strain evidence="1">NZ3</strain>
    </source>
</reference>
<evidence type="ECO:0000313" key="1">
    <source>
        <dbReference type="EMBL" id="RIB35643.1"/>
    </source>
</evidence>
<gene>
    <name evidence="1" type="ORF">BXU00_00895</name>
</gene>
<protein>
    <submittedName>
        <fullName evidence="1">Uncharacterized protein</fullName>
    </submittedName>
</protein>
<evidence type="ECO:0000313" key="2">
    <source>
        <dbReference type="Proteomes" id="UP000266622"/>
    </source>
</evidence>
<organism evidence="1 2">
    <name type="scientific">Candidatus Nanoclepta minutus</name>
    <dbReference type="NCBI Taxonomy" id="1940235"/>
    <lineage>
        <taxon>Archaea</taxon>
        <taxon>Nanobdellota</taxon>
        <taxon>Candidatus Nanoclepta</taxon>
    </lineage>
</organism>
<comment type="caution">
    <text evidence="1">The sequence shown here is derived from an EMBL/GenBank/DDBJ whole genome shotgun (WGS) entry which is preliminary data.</text>
</comment>
<dbReference type="Proteomes" id="UP000266622">
    <property type="component" value="Unassembled WGS sequence"/>
</dbReference>
<name>A0A397WRE9_9ARCH</name>
<proteinExistence type="predicted"/>